<feature type="non-terminal residue" evidence="1">
    <location>
        <position position="1"/>
    </location>
</feature>
<dbReference type="EMBL" id="KK198758">
    <property type="protein sequence ID" value="KCW69876.1"/>
    <property type="molecule type" value="Genomic_DNA"/>
</dbReference>
<dbReference type="InterPro" id="IPR046960">
    <property type="entry name" value="PPR_At4g14850-like_plant"/>
</dbReference>
<dbReference type="STRING" id="71139.A0A059BVA1"/>
<evidence type="ECO:0000313" key="1">
    <source>
        <dbReference type="EMBL" id="KCW69876.1"/>
    </source>
</evidence>
<accession>A0A059BVA1</accession>
<sequence>KHGNVETANKIALRLSKLEPNRPLNYLLLSNIYASASLWEDVAEFRGRLKEVNPRRQPGSSWVQVAQ</sequence>
<protein>
    <submittedName>
        <fullName evidence="1">Uncharacterized protein</fullName>
    </submittedName>
</protein>
<gene>
    <name evidence="1" type="ORF">EUGRSUZ_F032121</name>
</gene>
<reference evidence="1" key="1">
    <citation type="submission" date="2013-07" db="EMBL/GenBank/DDBJ databases">
        <title>The genome of Eucalyptus grandis.</title>
        <authorList>
            <person name="Schmutz J."/>
            <person name="Hayes R."/>
            <person name="Myburg A."/>
            <person name="Tuskan G."/>
            <person name="Grattapaglia D."/>
            <person name="Rokhsar D.S."/>
        </authorList>
    </citation>
    <scope>NUCLEOTIDE SEQUENCE</scope>
    <source>
        <tissue evidence="1">Leaf extractions</tissue>
    </source>
</reference>
<organism evidence="1">
    <name type="scientific">Eucalyptus grandis</name>
    <name type="common">Flooded gum</name>
    <dbReference type="NCBI Taxonomy" id="71139"/>
    <lineage>
        <taxon>Eukaryota</taxon>
        <taxon>Viridiplantae</taxon>
        <taxon>Streptophyta</taxon>
        <taxon>Embryophyta</taxon>
        <taxon>Tracheophyta</taxon>
        <taxon>Spermatophyta</taxon>
        <taxon>Magnoliopsida</taxon>
        <taxon>eudicotyledons</taxon>
        <taxon>Gunneridae</taxon>
        <taxon>Pentapetalae</taxon>
        <taxon>rosids</taxon>
        <taxon>malvids</taxon>
        <taxon>Myrtales</taxon>
        <taxon>Myrtaceae</taxon>
        <taxon>Myrtoideae</taxon>
        <taxon>Eucalypteae</taxon>
        <taxon>Eucalyptus</taxon>
    </lineage>
</organism>
<dbReference type="InParanoid" id="A0A059BVA1"/>
<dbReference type="AlphaFoldDB" id="A0A059BVA1"/>
<dbReference type="Gramene" id="KCW69876">
    <property type="protein sequence ID" value="KCW69876"/>
    <property type="gene ID" value="EUGRSUZ_F032121"/>
</dbReference>
<dbReference type="PANTHER" id="PTHR47926">
    <property type="entry name" value="PENTATRICOPEPTIDE REPEAT-CONTAINING PROTEIN"/>
    <property type="match status" value="1"/>
</dbReference>
<dbReference type="GO" id="GO:0003723">
    <property type="term" value="F:RNA binding"/>
    <property type="evidence" value="ECO:0007669"/>
    <property type="project" value="InterPro"/>
</dbReference>
<dbReference type="Pfam" id="PF20431">
    <property type="entry name" value="E_motif"/>
    <property type="match status" value="1"/>
</dbReference>
<dbReference type="GO" id="GO:0009451">
    <property type="term" value="P:RNA modification"/>
    <property type="evidence" value="ECO:0007669"/>
    <property type="project" value="InterPro"/>
</dbReference>
<proteinExistence type="predicted"/>
<dbReference type="InterPro" id="IPR046848">
    <property type="entry name" value="E_motif"/>
</dbReference>
<name>A0A059BVA1_EUCGR</name>